<accession>A0A5K0U812</accession>
<keyword evidence="5" id="KW-0648">Protein biosynthesis</keyword>
<dbReference type="InterPro" id="IPR033729">
    <property type="entry name" value="SerRS_core"/>
</dbReference>
<dbReference type="InterPro" id="IPR002317">
    <property type="entry name" value="Ser-tRNA-ligase_type_1"/>
</dbReference>
<sequence>MFLLSNTIHFKSKLLIRYYSPKQRTQEKMVLDITLLRNKDSIEKVKESHAKRYGVLEDISDIVSADEQVRKLSYERNNYSKLENLIKKVIGEKNKALGKKKRQDKLETEEKEQTKVDQTEDDSLVPDEILQAVPNVDQSALEKLTHSQLIKVSMYCKTKREEISDLCAENEEIRTMTLKRLGNILHDTVPVGPNDDSNITVRVTTVSTDLNVAGKAYLRPEKLLPHYELVKLIDGVDAKAGSKIAGNRGYFLKGPLVFLGQAVQQLALHILDDAGFTAIQTPFFMNEDMMASVAQLSQFDEELYKVVCTGSEEDSSNTTKYLIATSEQPLTALHSGERISEKKLPIKYAGVSTCFRKEAGRHGKDTSGIFRVHQFEKIEQFIICSSEKDECWEHLENMLTNATKFLDAINIPYRVVNIASGELNLAAAKKYDIEGFFPGSNAYRELVSCSNCTDYHSRNLGIKHTSKTDQDGRYVHMLNATMCAVTRMICVILENYQTVNGIVVPECLRKYMPSRYSEIIPFV</sequence>
<keyword evidence="3" id="KW-0547">Nucleotide-binding</keyword>
<dbReference type="EMBL" id="UPSH01000001">
    <property type="protein sequence ID" value="VBB17940.1"/>
    <property type="molecule type" value="Genomic_DNA"/>
</dbReference>
<feature type="domain" description="Aminoacyl-transfer RNA synthetases class-II family profile" evidence="9">
    <location>
        <begin position="261"/>
        <end position="505"/>
    </location>
</feature>
<evidence type="ECO:0000256" key="6">
    <source>
        <dbReference type="ARBA" id="ARBA00023146"/>
    </source>
</evidence>
<dbReference type="SUPFAM" id="SSF46589">
    <property type="entry name" value="tRNA-binding arm"/>
    <property type="match status" value="1"/>
</dbReference>
<evidence type="ECO:0000313" key="10">
    <source>
        <dbReference type="EMBL" id="VBB17940.1"/>
    </source>
</evidence>
<dbReference type="InterPro" id="IPR010978">
    <property type="entry name" value="tRNA-bd_arm"/>
</dbReference>
<dbReference type="InterPro" id="IPR015866">
    <property type="entry name" value="Ser-tRNA-synth_1_N"/>
</dbReference>
<dbReference type="GO" id="GO:0004828">
    <property type="term" value="F:serine-tRNA ligase activity"/>
    <property type="evidence" value="ECO:0007669"/>
    <property type="project" value="UniProtKB-EC"/>
</dbReference>
<evidence type="ECO:0000259" key="9">
    <source>
        <dbReference type="PROSITE" id="PS50862"/>
    </source>
</evidence>
<dbReference type="CDD" id="cd00770">
    <property type="entry name" value="SerRS_core"/>
    <property type="match status" value="1"/>
</dbReference>
<dbReference type="PRINTS" id="PR00981">
    <property type="entry name" value="TRNASYNTHSER"/>
</dbReference>
<evidence type="ECO:0000256" key="5">
    <source>
        <dbReference type="ARBA" id="ARBA00022917"/>
    </source>
</evidence>
<dbReference type="SUPFAM" id="SSF55681">
    <property type="entry name" value="Class II aaRS and biotin synthetases"/>
    <property type="match status" value="1"/>
</dbReference>
<dbReference type="InterPro" id="IPR045864">
    <property type="entry name" value="aa-tRNA-synth_II/BPL/LPL"/>
</dbReference>
<keyword evidence="11" id="KW-1185">Reference proteome</keyword>
<reference evidence="10 11" key="1">
    <citation type="submission" date="2018-10" db="EMBL/GenBank/DDBJ databases">
        <authorList>
            <consortium name="IHU Genomes"/>
        </authorList>
    </citation>
    <scope>NUCLEOTIDE SEQUENCE [LARGE SCALE GENOMIC DNA]</scope>
    <source>
        <strain evidence="10 11">A1</strain>
    </source>
</reference>
<evidence type="ECO:0000256" key="8">
    <source>
        <dbReference type="SAM" id="MobiDB-lite"/>
    </source>
</evidence>
<dbReference type="Gene3D" id="1.10.287.40">
    <property type="entry name" value="Serine-tRNA synthetase, tRNA binding domain"/>
    <property type="match status" value="1"/>
</dbReference>
<dbReference type="Gene3D" id="3.30.930.10">
    <property type="entry name" value="Bira Bifunctional Protein, Domain 2"/>
    <property type="match status" value="1"/>
</dbReference>
<dbReference type="NCBIfam" id="TIGR00414">
    <property type="entry name" value="serS"/>
    <property type="match status" value="1"/>
</dbReference>
<proteinExistence type="predicted"/>
<evidence type="ECO:0000256" key="4">
    <source>
        <dbReference type="ARBA" id="ARBA00022840"/>
    </source>
</evidence>
<evidence type="ECO:0000256" key="7">
    <source>
        <dbReference type="ARBA" id="ARBA00031113"/>
    </source>
</evidence>
<gene>
    <name evidence="10" type="ORF">YASMINEVIRUS_403</name>
</gene>
<evidence type="ECO:0000313" key="11">
    <source>
        <dbReference type="Proteomes" id="UP000594342"/>
    </source>
</evidence>
<organism evidence="10 11">
    <name type="scientific">Yasminevirus sp. GU-2018</name>
    <dbReference type="NCBI Taxonomy" id="2420051"/>
    <lineage>
        <taxon>Viruses</taxon>
        <taxon>Varidnaviria</taxon>
        <taxon>Bamfordvirae</taxon>
        <taxon>Nucleocytoviricota</taxon>
        <taxon>Megaviricetes</taxon>
        <taxon>Imitervirales</taxon>
        <taxon>Mimiviridae</taxon>
        <taxon>Klosneuvirinae</taxon>
        <taxon>Yasminevirus</taxon>
        <taxon>Yasminevirus saudimassiliense</taxon>
    </lineage>
</organism>
<dbReference type="PANTHER" id="PTHR11778">
    <property type="entry name" value="SERYL-TRNA SYNTHETASE"/>
    <property type="match status" value="1"/>
</dbReference>
<dbReference type="InterPro" id="IPR042103">
    <property type="entry name" value="SerRS_1_N_sf"/>
</dbReference>
<dbReference type="PROSITE" id="PS50862">
    <property type="entry name" value="AA_TRNA_LIGASE_II"/>
    <property type="match status" value="1"/>
</dbReference>
<dbReference type="InterPro" id="IPR002314">
    <property type="entry name" value="aa-tRNA-synt_IIb"/>
</dbReference>
<dbReference type="Proteomes" id="UP000594342">
    <property type="component" value="Unassembled WGS sequence"/>
</dbReference>
<dbReference type="PIRSF" id="PIRSF001529">
    <property type="entry name" value="Ser-tRNA-synth_IIa"/>
    <property type="match status" value="1"/>
</dbReference>
<comment type="caution">
    <text evidence="10">The sequence shown here is derived from an EMBL/GenBank/DDBJ whole genome shotgun (WGS) entry which is preliminary data.</text>
</comment>
<evidence type="ECO:0000256" key="2">
    <source>
        <dbReference type="ARBA" id="ARBA00022598"/>
    </source>
</evidence>
<evidence type="ECO:0000256" key="1">
    <source>
        <dbReference type="ARBA" id="ARBA00012840"/>
    </source>
</evidence>
<dbReference type="GO" id="GO:0005524">
    <property type="term" value="F:ATP binding"/>
    <property type="evidence" value="ECO:0007669"/>
    <property type="project" value="UniProtKB-KW"/>
</dbReference>
<keyword evidence="6" id="KW-0030">Aminoacyl-tRNA synthetase</keyword>
<dbReference type="InterPro" id="IPR006195">
    <property type="entry name" value="aa-tRNA-synth_II"/>
</dbReference>
<dbReference type="Pfam" id="PF02403">
    <property type="entry name" value="Seryl_tRNA_N"/>
    <property type="match status" value="1"/>
</dbReference>
<protein>
    <recommendedName>
        <fullName evidence="1">serine--tRNA ligase</fullName>
        <ecNumber evidence="1">6.1.1.11</ecNumber>
    </recommendedName>
    <alternativeName>
        <fullName evidence="7">Seryl-tRNA synthetase</fullName>
    </alternativeName>
</protein>
<keyword evidence="4" id="KW-0067">ATP-binding</keyword>
<feature type="region of interest" description="Disordered" evidence="8">
    <location>
        <begin position="98"/>
        <end position="121"/>
    </location>
</feature>
<keyword evidence="2" id="KW-0436">Ligase</keyword>
<name>A0A5K0U812_9VIRU</name>
<evidence type="ECO:0000256" key="3">
    <source>
        <dbReference type="ARBA" id="ARBA00022741"/>
    </source>
</evidence>
<feature type="compositionally biased region" description="Basic and acidic residues" evidence="8">
    <location>
        <begin position="104"/>
        <end position="118"/>
    </location>
</feature>
<dbReference type="EC" id="6.1.1.11" evidence="1"/>
<dbReference type="Pfam" id="PF00587">
    <property type="entry name" value="tRNA-synt_2b"/>
    <property type="match status" value="1"/>
</dbReference>